<keyword evidence="5" id="KW-0479">Metal-binding</keyword>
<dbReference type="GO" id="GO:0046872">
    <property type="term" value="F:metal ion binding"/>
    <property type="evidence" value="ECO:0007669"/>
    <property type="project" value="UniProtKB-KW"/>
</dbReference>
<evidence type="ECO:0000313" key="7">
    <source>
        <dbReference type="EMBL" id="AGM25530.1"/>
    </source>
</evidence>
<evidence type="ECO:0000256" key="6">
    <source>
        <dbReference type="SAM" id="MobiDB-lite"/>
    </source>
</evidence>
<dbReference type="InterPro" id="IPR024185">
    <property type="entry name" value="FTHF_cligase-like_sf"/>
</dbReference>
<dbReference type="PIRSF" id="PIRSF006806">
    <property type="entry name" value="FTHF_cligase"/>
    <property type="match status" value="1"/>
</dbReference>
<keyword evidence="5" id="KW-0460">Magnesium</keyword>
<reference evidence="7 8" key="1">
    <citation type="journal article" date="2013" name="Genome Biol. Evol.">
        <title>Complete genomes of two dipteran-associated spiroplasmas provided insights into the origin, dynamics, and impacts of viral invasion in spiroplasma.</title>
        <authorList>
            <person name="Ku C."/>
            <person name="Lo W.S."/>
            <person name="Chen L.L."/>
            <person name="Kuo C.H."/>
        </authorList>
    </citation>
    <scope>NUCLEOTIDE SEQUENCE [LARGE SCALE GENOMIC DNA]</scope>
    <source>
        <strain evidence="7 8">DF-1</strain>
    </source>
</reference>
<dbReference type="SUPFAM" id="SSF100950">
    <property type="entry name" value="NagB/RpiA/CoA transferase-like"/>
    <property type="match status" value="1"/>
</dbReference>
<evidence type="ECO:0000256" key="3">
    <source>
        <dbReference type="ARBA" id="ARBA00022840"/>
    </source>
</evidence>
<name>R4UH75_9MOLU</name>
<dbReference type="GO" id="GO:0030272">
    <property type="term" value="F:5-formyltetrahydrofolate cyclo-ligase activity"/>
    <property type="evidence" value="ECO:0007669"/>
    <property type="project" value="UniProtKB-EC"/>
</dbReference>
<comment type="cofactor">
    <cofactor evidence="5">
        <name>Mg(2+)</name>
        <dbReference type="ChEBI" id="CHEBI:18420"/>
    </cofactor>
</comment>
<evidence type="ECO:0000256" key="5">
    <source>
        <dbReference type="RuleBase" id="RU361279"/>
    </source>
</evidence>
<gene>
    <name evidence="7" type="ORF">SCHRY_v1c09580</name>
</gene>
<evidence type="ECO:0000256" key="2">
    <source>
        <dbReference type="ARBA" id="ARBA00022741"/>
    </source>
</evidence>
<dbReference type="eggNOG" id="COG0212">
    <property type="taxonomic scope" value="Bacteria"/>
</dbReference>
<dbReference type="RefSeq" id="WP_016339349.1">
    <property type="nucleotide sequence ID" value="NC_021280.1"/>
</dbReference>
<feature type="binding site" evidence="4">
    <location>
        <begin position="5"/>
        <end position="9"/>
    </location>
    <ligand>
        <name>ATP</name>
        <dbReference type="ChEBI" id="CHEBI:30616"/>
    </ligand>
</feature>
<evidence type="ECO:0000256" key="4">
    <source>
        <dbReference type="PIRSR" id="PIRSR006806-1"/>
    </source>
</evidence>
<dbReference type="NCBIfam" id="TIGR02727">
    <property type="entry name" value="MTHFS_bact"/>
    <property type="match status" value="1"/>
</dbReference>
<feature type="binding site" evidence="4">
    <location>
        <begin position="136"/>
        <end position="144"/>
    </location>
    <ligand>
        <name>ATP</name>
        <dbReference type="ChEBI" id="CHEBI:30616"/>
    </ligand>
</feature>
<keyword evidence="2 4" id="KW-0547">Nucleotide-binding</keyword>
<dbReference type="EMBL" id="CP005077">
    <property type="protein sequence ID" value="AGM25530.1"/>
    <property type="molecule type" value="Genomic_DNA"/>
</dbReference>
<dbReference type="AlphaFoldDB" id="R4UH75"/>
<dbReference type="GO" id="GO:0009396">
    <property type="term" value="P:folic acid-containing compound biosynthetic process"/>
    <property type="evidence" value="ECO:0007669"/>
    <property type="project" value="TreeGrafter"/>
</dbReference>
<dbReference type="OrthoDB" id="9801938at2"/>
<dbReference type="Pfam" id="PF01812">
    <property type="entry name" value="5-FTHF_cyc-lig"/>
    <property type="match status" value="1"/>
</dbReference>
<dbReference type="STRING" id="1276227.SCHRY_v1c09580"/>
<accession>R4UH75</accession>
<keyword evidence="3 4" id="KW-0067">ATP-binding</keyword>
<evidence type="ECO:0000256" key="1">
    <source>
        <dbReference type="ARBA" id="ARBA00010638"/>
    </source>
</evidence>
<dbReference type="HOGENOM" id="CLU_066245_2_2_14"/>
<proteinExistence type="inferred from homology"/>
<dbReference type="EC" id="6.3.3.2" evidence="5"/>
<comment type="catalytic activity">
    <reaction evidence="5">
        <text>(6S)-5-formyl-5,6,7,8-tetrahydrofolate + ATP = (6R)-5,10-methenyltetrahydrofolate + ADP + phosphate</text>
        <dbReference type="Rhea" id="RHEA:10488"/>
        <dbReference type="ChEBI" id="CHEBI:30616"/>
        <dbReference type="ChEBI" id="CHEBI:43474"/>
        <dbReference type="ChEBI" id="CHEBI:57455"/>
        <dbReference type="ChEBI" id="CHEBI:57457"/>
        <dbReference type="ChEBI" id="CHEBI:456216"/>
        <dbReference type="EC" id="6.3.3.2"/>
    </reaction>
</comment>
<dbReference type="InterPro" id="IPR002698">
    <property type="entry name" value="FTHF_cligase"/>
</dbReference>
<protein>
    <recommendedName>
        <fullName evidence="5">5-formyltetrahydrofolate cyclo-ligase</fullName>
        <ecNumber evidence="5">6.3.3.2</ecNumber>
    </recommendedName>
</protein>
<dbReference type="Gene3D" id="3.40.50.10420">
    <property type="entry name" value="NagB/RpiA/CoA transferase-like"/>
    <property type="match status" value="1"/>
</dbReference>
<dbReference type="Proteomes" id="UP000013964">
    <property type="component" value="Chromosome"/>
</dbReference>
<keyword evidence="7" id="KW-0436">Ligase</keyword>
<dbReference type="PANTHER" id="PTHR23407">
    <property type="entry name" value="ATPASE INHIBITOR/5-FORMYLTETRAHYDROFOLATE CYCLO-LIGASE"/>
    <property type="match status" value="1"/>
</dbReference>
<feature type="binding site" evidence="4">
    <location>
        <position position="56"/>
    </location>
    <ligand>
        <name>substrate</name>
    </ligand>
</feature>
<dbReference type="GO" id="GO:0005524">
    <property type="term" value="F:ATP binding"/>
    <property type="evidence" value="ECO:0007669"/>
    <property type="project" value="UniProtKB-KW"/>
</dbReference>
<dbReference type="GO" id="GO:0035999">
    <property type="term" value="P:tetrahydrofolate interconversion"/>
    <property type="evidence" value="ECO:0007669"/>
    <property type="project" value="TreeGrafter"/>
</dbReference>
<evidence type="ECO:0000313" key="8">
    <source>
        <dbReference type="Proteomes" id="UP000013964"/>
    </source>
</evidence>
<dbReference type="PANTHER" id="PTHR23407:SF1">
    <property type="entry name" value="5-FORMYLTETRAHYDROFOLATE CYCLO-LIGASE"/>
    <property type="match status" value="1"/>
</dbReference>
<dbReference type="KEGG" id="scr:SCHRY_v1c09580"/>
<organism evidence="7 8">
    <name type="scientific">Spiroplasma chrysopicola DF-1</name>
    <dbReference type="NCBI Taxonomy" id="1276227"/>
    <lineage>
        <taxon>Bacteria</taxon>
        <taxon>Bacillati</taxon>
        <taxon>Mycoplasmatota</taxon>
        <taxon>Mollicutes</taxon>
        <taxon>Entomoplasmatales</taxon>
        <taxon>Spiroplasmataceae</taxon>
        <taxon>Spiroplasma</taxon>
    </lineage>
</organism>
<dbReference type="PATRIC" id="fig|1276227.3.peg.961"/>
<comment type="similarity">
    <text evidence="1 5">Belongs to the 5-formyltetrahydrofolate cyclo-ligase family.</text>
</comment>
<keyword evidence="8" id="KW-1185">Reference proteome</keyword>
<feature type="region of interest" description="Disordered" evidence="6">
    <location>
        <begin position="1"/>
        <end position="20"/>
    </location>
</feature>
<sequence>MPKNKKTLRKNSLQTRQGIKPGLHERKTAEIAKKVLAHPLVKKAKIIGVYYSINNEVGTVDLIKALLAQDKIVCLPRIDDQELIFCVINNLLNTLEPHPVYHNLLEPKESNPKISDKNQLDVIIAPIVSYDDNNNRLGYGGGFYDRYFADYQGFKLGLAFYEQKHSALLPTEQTDVKLDEIIVG</sequence>
<dbReference type="InterPro" id="IPR037171">
    <property type="entry name" value="NagB/RpiA_transferase-like"/>
</dbReference>